<dbReference type="EMBL" id="FNJU01000023">
    <property type="protein sequence ID" value="SDP96839.1"/>
    <property type="molecule type" value="Genomic_DNA"/>
</dbReference>
<reference evidence="5" key="1">
    <citation type="submission" date="2016-10" db="EMBL/GenBank/DDBJ databases">
        <authorList>
            <person name="Varghese N."/>
            <person name="Submissions S."/>
        </authorList>
    </citation>
    <scope>NUCLEOTIDE SEQUENCE [LARGE SCALE GENOMIC DNA]</scope>
    <source>
        <strain evidence="5">IBRC-M10078</strain>
    </source>
</reference>
<proteinExistence type="predicted"/>
<evidence type="ECO:0000313" key="5">
    <source>
        <dbReference type="Proteomes" id="UP000199159"/>
    </source>
</evidence>
<evidence type="ECO:0008006" key="6">
    <source>
        <dbReference type="Google" id="ProtNLM"/>
    </source>
</evidence>
<evidence type="ECO:0000259" key="2">
    <source>
        <dbReference type="Pfam" id="PF11258"/>
    </source>
</evidence>
<dbReference type="AlphaFoldDB" id="A0A1H0X1X9"/>
<dbReference type="Gene3D" id="3.50.90.10">
    <property type="entry name" value="YerB-like"/>
    <property type="match status" value="1"/>
</dbReference>
<dbReference type="Pfam" id="PF11258">
    <property type="entry name" value="DUF3048"/>
    <property type="match status" value="1"/>
</dbReference>
<feature type="compositionally biased region" description="Polar residues" evidence="1">
    <location>
        <begin position="23"/>
        <end position="32"/>
    </location>
</feature>
<organism evidence="4 5">
    <name type="scientific">Litchfieldia salsa</name>
    <dbReference type="NCBI Taxonomy" id="930152"/>
    <lineage>
        <taxon>Bacteria</taxon>
        <taxon>Bacillati</taxon>
        <taxon>Bacillota</taxon>
        <taxon>Bacilli</taxon>
        <taxon>Bacillales</taxon>
        <taxon>Bacillaceae</taxon>
        <taxon>Litchfieldia</taxon>
    </lineage>
</organism>
<protein>
    <recommendedName>
        <fullName evidence="6">DUF3048 domain-containing protein</fullName>
    </recommendedName>
</protein>
<evidence type="ECO:0000259" key="3">
    <source>
        <dbReference type="Pfam" id="PF17479"/>
    </source>
</evidence>
<evidence type="ECO:0000256" key="1">
    <source>
        <dbReference type="SAM" id="MobiDB-lite"/>
    </source>
</evidence>
<feature type="region of interest" description="Disordered" evidence="1">
    <location>
        <begin position="23"/>
        <end position="48"/>
    </location>
</feature>
<evidence type="ECO:0000313" key="4">
    <source>
        <dbReference type="EMBL" id="SDP96839.1"/>
    </source>
</evidence>
<feature type="domain" description="DUF3048" evidence="3">
    <location>
        <begin position="218"/>
        <end position="328"/>
    </location>
</feature>
<dbReference type="Proteomes" id="UP000199159">
    <property type="component" value="Unassembled WGS sequence"/>
</dbReference>
<accession>A0A1H0X1X9</accession>
<gene>
    <name evidence="4" type="ORF">SAMN05216565_12321</name>
</gene>
<dbReference type="InterPro" id="IPR023158">
    <property type="entry name" value="YerB-like_sf"/>
</dbReference>
<name>A0A1H0X1X9_9BACI</name>
<dbReference type="InterPro" id="IPR021416">
    <property type="entry name" value="DUF3048_N"/>
</dbReference>
<dbReference type="SUPFAM" id="SSF159774">
    <property type="entry name" value="YerB-like"/>
    <property type="match status" value="1"/>
</dbReference>
<keyword evidence="5" id="KW-1185">Reference proteome</keyword>
<dbReference type="Pfam" id="PF17479">
    <property type="entry name" value="DUF3048_C"/>
    <property type="match status" value="1"/>
</dbReference>
<feature type="domain" description="DUF3048" evidence="2">
    <location>
        <begin position="50"/>
        <end position="190"/>
    </location>
</feature>
<sequence length="345" mass="38385">MFTFFVITLFVLLAACSNDQNHVVDQPTNDPGPSQPEKETPEPPPTVYPLTGLETVEDVTQRPFGVIINNHPKARPQSGLYQADLVYEVLAEGDVTRFFAIYQSEKPEVIGPVRSAREYYIDLSIGYDAFFVAHGWSIDAERELQANVVDNINGMIYDGSLFLRDSSRVAPHNSYISYENIKKGADLKGYSFESTVPKLPFLSEEEVAGLQGSEAKNVRVAYSSREIFAATYTYNEQTETYDRYSNGEQTVDRETEAPVSLDNVFIVEMTHEVIDDVGRRRIDMTSGGKGLLLQKGISQEVEWENQDGRILPVLNGDSVGFVPGKTWINIIPSNPGISSSVSYGN</sequence>
<dbReference type="STRING" id="930152.SAMN05216565_12321"/>
<dbReference type="InterPro" id="IPR035328">
    <property type="entry name" value="DUF3048_C"/>
</dbReference>